<feature type="compositionally biased region" description="Low complexity" evidence="9">
    <location>
        <begin position="349"/>
        <end position="384"/>
    </location>
</feature>
<keyword evidence="10" id="KW-0812">Transmembrane</keyword>
<evidence type="ECO:0000259" key="12">
    <source>
        <dbReference type="PROSITE" id="PS50941"/>
    </source>
</evidence>
<dbReference type="InterPro" id="IPR036861">
    <property type="entry name" value="Endochitinase-like_sf"/>
</dbReference>
<evidence type="ECO:0000256" key="10">
    <source>
        <dbReference type="SAM" id="Phobius"/>
    </source>
</evidence>
<sequence length="432" mass="45780">MRLRRSLGTVVIAAVIPSSLVAGHLLERDSPWRDQSVIKRAGEGAACGASAGNSVCDHGLCCSESGICGTGGAFCSAPACQLSYGPGCDGNQVPAGATTANVPRPRFGHVPYGVDISHCSVRGKVALTFDDGPYIHTAKLLDTLKKNNVSATFFIVGNNAGKGQISDPESGYTPIIQRMIADGHQVGSHTWSHQDMNAITPQQRRAQIINNEIALANVLGVIPSYFRPPYTLCDVDCYNDLASLGYHVVNYDVDTRDWENNGIHSKSIYQSILTQGSSSSSQWLSLAHDVQEHTVHQLAQFMIDTAKGHGYQLVTVGECLGDPPENWYRDPRTGASRNARGASPTPVQRVPTSARSTTTSANSTVSVATPSSSDGMTPSSSMPGVVETRASDVGGRRAVPLQRCFRGGLSEDAAAVLGVIVWLVGLVFWAGG</sequence>
<feature type="region of interest" description="Disordered" evidence="9">
    <location>
        <begin position="325"/>
        <end position="391"/>
    </location>
</feature>
<dbReference type="GO" id="GO:0046872">
    <property type="term" value="F:metal ion binding"/>
    <property type="evidence" value="ECO:0007669"/>
    <property type="project" value="UniProtKB-KW"/>
</dbReference>
<evidence type="ECO:0000256" key="9">
    <source>
        <dbReference type="SAM" id="MobiDB-lite"/>
    </source>
</evidence>
<dbReference type="SUPFAM" id="SSF57016">
    <property type="entry name" value="Plant lectins/antimicrobial peptides"/>
    <property type="match status" value="1"/>
</dbReference>
<comment type="caution">
    <text evidence="8">Lacks conserved residue(s) required for the propagation of feature annotation.</text>
</comment>
<dbReference type="PANTHER" id="PTHR46471">
    <property type="entry name" value="CHITIN DEACETYLASE"/>
    <property type="match status" value="1"/>
</dbReference>
<evidence type="ECO:0000256" key="3">
    <source>
        <dbReference type="ARBA" id="ARBA00022723"/>
    </source>
</evidence>
<feature type="disulfide bond" evidence="8">
    <location>
        <begin position="47"/>
        <end position="62"/>
    </location>
</feature>
<feature type="signal peptide" evidence="11">
    <location>
        <begin position="1"/>
        <end position="22"/>
    </location>
</feature>
<protein>
    <recommendedName>
        <fullName evidence="16">Carbohydrate Esterase Family 4</fullName>
    </recommendedName>
</protein>
<keyword evidence="8" id="KW-1015">Disulfide bond</keyword>
<evidence type="ECO:0000256" key="1">
    <source>
        <dbReference type="ARBA" id="ARBA00001941"/>
    </source>
</evidence>
<dbReference type="InterPro" id="IPR018371">
    <property type="entry name" value="Chitin-binding_1_CS"/>
</dbReference>
<keyword evidence="15" id="KW-1185">Reference proteome</keyword>
<dbReference type="CDD" id="cd00035">
    <property type="entry name" value="ChtBD1"/>
    <property type="match status" value="1"/>
</dbReference>
<dbReference type="CDD" id="cd10951">
    <property type="entry name" value="CE4_ClCDA_like"/>
    <property type="match status" value="1"/>
</dbReference>
<dbReference type="InterPro" id="IPR002509">
    <property type="entry name" value="NODB_dom"/>
</dbReference>
<dbReference type="InterPro" id="IPR011330">
    <property type="entry name" value="Glyco_hydro/deAcase_b/a-brl"/>
</dbReference>
<feature type="chain" id="PRO_5043911480" description="Carbohydrate Esterase Family 4" evidence="11">
    <location>
        <begin position="23"/>
        <end position="432"/>
    </location>
</feature>
<evidence type="ECO:0000256" key="2">
    <source>
        <dbReference type="ARBA" id="ARBA00022669"/>
    </source>
</evidence>
<dbReference type="PROSITE" id="PS50941">
    <property type="entry name" value="CHIT_BIND_I_2"/>
    <property type="match status" value="1"/>
</dbReference>
<proteinExistence type="predicted"/>
<dbReference type="SUPFAM" id="SSF88713">
    <property type="entry name" value="Glycoside hydrolase/deacetylase"/>
    <property type="match status" value="1"/>
</dbReference>
<keyword evidence="6" id="KW-0119">Carbohydrate metabolism</keyword>
<evidence type="ECO:0000313" key="15">
    <source>
        <dbReference type="Proteomes" id="UP001321760"/>
    </source>
</evidence>
<comment type="caution">
    <text evidence="14">The sequence shown here is derived from an EMBL/GenBank/DDBJ whole genome shotgun (WGS) entry which is preliminary data.</text>
</comment>
<evidence type="ECO:0000256" key="8">
    <source>
        <dbReference type="PROSITE-ProRule" id="PRU00261"/>
    </source>
</evidence>
<dbReference type="Gene3D" id="3.20.20.370">
    <property type="entry name" value="Glycoside hydrolase/deacetylase"/>
    <property type="match status" value="1"/>
</dbReference>
<feature type="transmembrane region" description="Helical" evidence="10">
    <location>
        <begin position="413"/>
        <end position="431"/>
    </location>
</feature>
<evidence type="ECO:0000313" key="14">
    <source>
        <dbReference type="EMBL" id="KAK4446316.1"/>
    </source>
</evidence>
<reference evidence="14" key="1">
    <citation type="journal article" date="2023" name="Mol. Phylogenet. Evol.">
        <title>Genome-scale phylogeny and comparative genomics of the fungal order Sordariales.</title>
        <authorList>
            <person name="Hensen N."/>
            <person name="Bonometti L."/>
            <person name="Westerberg I."/>
            <person name="Brannstrom I.O."/>
            <person name="Guillou S."/>
            <person name="Cros-Aarteil S."/>
            <person name="Calhoun S."/>
            <person name="Haridas S."/>
            <person name="Kuo A."/>
            <person name="Mondo S."/>
            <person name="Pangilinan J."/>
            <person name="Riley R."/>
            <person name="LaButti K."/>
            <person name="Andreopoulos B."/>
            <person name="Lipzen A."/>
            <person name="Chen C."/>
            <person name="Yan M."/>
            <person name="Daum C."/>
            <person name="Ng V."/>
            <person name="Clum A."/>
            <person name="Steindorff A."/>
            <person name="Ohm R.A."/>
            <person name="Martin F."/>
            <person name="Silar P."/>
            <person name="Natvig D.O."/>
            <person name="Lalanne C."/>
            <person name="Gautier V."/>
            <person name="Ament-Velasquez S.L."/>
            <person name="Kruys A."/>
            <person name="Hutchinson M.I."/>
            <person name="Powell A.J."/>
            <person name="Barry K."/>
            <person name="Miller A.N."/>
            <person name="Grigoriev I.V."/>
            <person name="Debuchy R."/>
            <person name="Gladieux P."/>
            <person name="Hiltunen Thoren M."/>
            <person name="Johannesson H."/>
        </authorList>
    </citation>
    <scope>NUCLEOTIDE SEQUENCE</scope>
    <source>
        <strain evidence="14">PSN243</strain>
    </source>
</reference>
<dbReference type="PROSITE" id="PS51677">
    <property type="entry name" value="NODB"/>
    <property type="match status" value="1"/>
</dbReference>
<dbReference type="Gene3D" id="3.30.60.10">
    <property type="entry name" value="Endochitinase-like"/>
    <property type="match status" value="1"/>
</dbReference>
<feature type="domain" description="NodB homology" evidence="13">
    <location>
        <begin position="123"/>
        <end position="314"/>
    </location>
</feature>
<dbReference type="InterPro" id="IPR001002">
    <property type="entry name" value="Chitin-bd_1"/>
</dbReference>
<dbReference type="Pfam" id="PF00187">
    <property type="entry name" value="Chitin_bind_1"/>
    <property type="match status" value="1"/>
</dbReference>
<dbReference type="GO" id="GO:0005975">
    <property type="term" value="P:carbohydrate metabolic process"/>
    <property type="evidence" value="ECO:0007669"/>
    <property type="project" value="InterPro"/>
</dbReference>
<keyword evidence="10" id="KW-0472">Membrane</keyword>
<evidence type="ECO:0008006" key="16">
    <source>
        <dbReference type="Google" id="ProtNLM"/>
    </source>
</evidence>
<evidence type="ECO:0000256" key="6">
    <source>
        <dbReference type="ARBA" id="ARBA00023277"/>
    </source>
</evidence>
<dbReference type="AlphaFoldDB" id="A0AAV9GH34"/>
<dbReference type="GO" id="GO:0016810">
    <property type="term" value="F:hydrolase activity, acting on carbon-nitrogen (but not peptide) bonds"/>
    <property type="evidence" value="ECO:0007669"/>
    <property type="project" value="InterPro"/>
</dbReference>
<organism evidence="14 15">
    <name type="scientific">Podospora aff. communis PSN243</name>
    <dbReference type="NCBI Taxonomy" id="3040156"/>
    <lineage>
        <taxon>Eukaryota</taxon>
        <taxon>Fungi</taxon>
        <taxon>Dikarya</taxon>
        <taxon>Ascomycota</taxon>
        <taxon>Pezizomycotina</taxon>
        <taxon>Sordariomycetes</taxon>
        <taxon>Sordariomycetidae</taxon>
        <taxon>Sordariales</taxon>
        <taxon>Podosporaceae</taxon>
        <taxon>Podospora</taxon>
    </lineage>
</organism>
<dbReference type="PANTHER" id="PTHR46471:SF4">
    <property type="entry name" value="CHITIN DEACETYLASE"/>
    <property type="match status" value="1"/>
</dbReference>
<evidence type="ECO:0000256" key="11">
    <source>
        <dbReference type="SAM" id="SignalP"/>
    </source>
</evidence>
<keyword evidence="5" id="KW-0378">Hydrolase</keyword>
<keyword evidence="3" id="KW-0479">Metal-binding</keyword>
<dbReference type="EMBL" id="MU865958">
    <property type="protein sequence ID" value="KAK4446316.1"/>
    <property type="molecule type" value="Genomic_DNA"/>
</dbReference>
<keyword evidence="10" id="KW-1133">Transmembrane helix</keyword>
<dbReference type="GO" id="GO:0008061">
    <property type="term" value="F:chitin binding"/>
    <property type="evidence" value="ECO:0007669"/>
    <property type="project" value="UniProtKB-UniRule"/>
</dbReference>
<dbReference type="PROSITE" id="PS00026">
    <property type="entry name" value="CHIT_BIND_I_1"/>
    <property type="match status" value="1"/>
</dbReference>
<dbReference type="Proteomes" id="UP001321760">
    <property type="component" value="Unassembled WGS sequence"/>
</dbReference>
<dbReference type="Pfam" id="PF01522">
    <property type="entry name" value="Polysacc_deac_1"/>
    <property type="match status" value="1"/>
</dbReference>
<feature type="domain" description="Chitin-binding type-1" evidence="12">
    <location>
        <begin position="44"/>
        <end position="90"/>
    </location>
</feature>
<evidence type="ECO:0000256" key="5">
    <source>
        <dbReference type="ARBA" id="ARBA00022801"/>
    </source>
</evidence>
<gene>
    <name evidence="14" type="ORF">QBC34DRAFT_151174</name>
</gene>
<feature type="disulfide bond" evidence="8">
    <location>
        <begin position="56"/>
        <end position="68"/>
    </location>
</feature>
<feature type="disulfide bond" evidence="8">
    <location>
        <begin position="61"/>
        <end position="75"/>
    </location>
</feature>
<comment type="cofactor">
    <cofactor evidence="1">
        <name>Co(2+)</name>
        <dbReference type="ChEBI" id="CHEBI:48828"/>
    </cofactor>
</comment>
<accession>A0AAV9GH34</accession>
<name>A0AAV9GH34_9PEZI</name>
<evidence type="ECO:0000256" key="7">
    <source>
        <dbReference type="ARBA" id="ARBA00023285"/>
    </source>
</evidence>
<reference evidence="14" key="2">
    <citation type="submission" date="2023-05" db="EMBL/GenBank/DDBJ databases">
        <authorList>
            <consortium name="Lawrence Berkeley National Laboratory"/>
            <person name="Steindorff A."/>
            <person name="Hensen N."/>
            <person name="Bonometti L."/>
            <person name="Westerberg I."/>
            <person name="Brannstrom I.O."/>
            <person name="Guillou S."/>
            <person name="Cros-Aarteil S."/>
            <person name="Calhoun S."/>
            <person name="Haridas S."/>
            <person name="Kuo A."/>
            <person name="Mondo S."/>
            <person name="Pangilinan J."/>
            <person name="Riley R."/>
            <person name="Labutti K."/>
            <person name="Andreopoulos B."/>
            <person name="Lipzen A."/>
            <person name="Chen C."/>
            <person name="Yanf M."/>
            <person name="Daum C."/>
            <person name="Ng V."/>
            <person name="Clum A."/>
            <person name="Ohm R."/>
            <person name="Martin F."/>
            <person name="Silar P."/>
            <person name="Natvig D."/>
            <person name="Lalanne C."/>
            <person name="Gautier V."/>
            <person name="Ament-Velasquez S.L."/>
            <person name="Kruys A."/>
            <person name="Hutchinson M.I."/>
            <person name="Powell A.J."/>
            <person name="Barry K."/>
            <person name="Miller A.N."/>
            <person name="Grigoriev I.V."/>
            <person name="Debuchy R."/>
            <person name="Gladieux P."/>
            <person name="Thoren M.H."/>
            <person name="Johannesson H."/>
        </authorList>
    </citation>
    <scope>NUCLEOTIDE SEQUENCE</scope>
    <source>
        <strain evidence="14">PSN243</strain>
    </source>
</reference>
<keyword evidence="7" id="KW-0170">Cobalt</keyword>
<keyword evidence="4 11" id="KW-0732">Signal</keyword>
<evidence type="ECO:0000256" key="4">
    <source>
        <dbReference type="ARBA" id="ARBA00022729"/>
    </source>
</evidence>
<evidence type="ECO:0000259" key="13">
    <source>
        <dbReference type="PROSITE" id="PS51677"/>
    </source>
</evidence>
<keyword evidence="2 8" id="KW-0147">Chitin-binding</keyword>